<comment type="caution">
    <text evidence="4">The sequence shown here is derived from an EMBL/GenBank/DDBJ whole genome shotgun (WGS) entry which is preliminary data.</text>
</comment>
<reference evidence="4 5" key="1">
    <citation type="journal article" date="2015" name="PLoS ONE">
        <title>Rice-Infecting Pseudomonas Genomes Are Highly Accessorized and Harbor Multiple Putative Virulence Mechanisms to Cause Sheath Brown Rot.</title>
        <authorList>
            <person name="Quibod I.L."/>
            <person name="Grande G."/>
            <person name="Oreiro E.G."/>
            <person name="Borja F.N."/>
            <person name="Dossa G.S."/>
            <person name="Mauleon R."/>
            <person name="Cruz C.V."/>
            <person name="Oliva R."/>
        </authorList>
    </citation>
    <scope>NUCLEOTIDE SEQUENCE [LARGE SCALE GENOMIC DNA]</scope>
    <source>
        <strain evidence="4 5">IRRI 6609</strain>
    </source>
</reference>
<sequence precursor="true">MRTSILTASLLFALSPLCLAAPIYKWVDAQGVTHFDATPPPGQSATVVTPAISPNPTSPTRGDVPASKPVGDQNAVDAKVRKQVAEQEAARKVFCEKARTNLAQLLNDPRVREEVNGELHRLTDEERQTRLIETRKVIEDHCS</sequence>
<evidence type="ECO:0000313" key="4">
    <source>
        <dbReference type="EMBL" id="KPA91508.1"/>
    </source>
</evidence>
<dbReference type="Proteomes" id="UP000037931">
    <property type="component" value="Unassembled WGS sequence"/>
</dbReference>
<feature type="region of interest" description="Disordered" evidence="1">
    <location>
        <begin position="38"/>
        <end position="75"/>
    </location>
</feature>
<dbReference type="InterPro" id="IPR025392">
    <property type="entry name" value="DUF4124"/>
</dbReference>
<gene>
    <name evidence="4" type="ORF">PF66_01784</name>
</gene>
<protein>
    <recommendedName>
        <fullName evidence="3">DUF4124 domain-containing protein</fullName>
    </recommendedName>
</protein>
<accession>A0A0M9GI17</accession>
<proteinExistence type="predicted"/>
<evidence type="ECO:0000259" key="3">
    <source>
        <dbReference type="Pfam" id="PF13511"/>
    </source>
</evidence>
<keyword evidence="2" id="KW-0732">Signal</keyword>
<dbReference type="STRING" id="50340.PF66_01784"/>
<feature type="domain" description="DUF4124" evidence="3">
    <location>
        <begin position="10"/>
        <end position="61"/>
    </location>
</feature>
<evidence type="ECO:0000313" key="5">
    <source>
        <dbReference type="Proteomes" id="UP000037931"/>
    </source>
</evidence>
<organism evidence="4 5">
    <name type="scientific">Pseudomonas asplenii</name>
    <dbReference type="NCBI Taxonomy" id="53407"/>
    <lineage>
        <taxon>Bacteria</taxon>
        <taxon>Pseudomonadati</taxon>
        <taxon>Pseudomonadota</taxon>
        <taxon>Gammaproteobacteria</taxon>
        <taxon>Pseudomonadales</taxon>
        <taxon>Pseudomonadaceae</taxon>
        <taxon>Pseudomonas</taxon>
    </lineage>
</organism>
<evidence type="ECO:0000256" key="2">
    <source>
        <dbReference type="SAM" id="SignalP"/>
    </source>
</evidence>
<feature type="compositionally biased region" description="Polar residues" evidence="1">
    <location>
        <begin position="43"/>
        <end position="60"/>
    </location>
</feature>
<dbReference type="OrthoDB" id="7068596at2"/>
<keyword evidence="5" id="KW-1185">Reference proteome</keyword>
<dbReference type="EMBL" id="JSYZ01000006">
    <property type="protein sequence ID" value="KPA91508.1"/>
    <property type="molecule type" value="Genomic_DNA"/>
</dbReference>
<dbReference type="PATRIC" id="fig|50340.43.peg.5142"/>
<feature type="signal peptide" evidence="2">
    <location>
        <begin position="1"/>
        <end position="20"/>
    </location>
</feature>
<feature type="chain" id="PRO_5005836362" description="DUF4124 domain-containing protein" evidence="2">
    <location>
        <begin position="21"/>
        <end position="143"/>
    </location>
</feature>
<name>A0A0M9GI17_9PSED</name>
<dbReference type="AlphaFoldDB" id="A0A0M9GI17"/>
<dbReference type="Pfam" id="PF13511">
    <property type="entry name" value="DUF4124"/>
    <property type="match status" value="1"/>
</dbReference>
<dbReference type="RefSeq" id="WP_054062475.1">
    <property type="nucleotide sequence ID" value="NZ_JAQMZR010000010.1"/>
</dbReference>
<evidence type="ECO:0000256" key="1">
    <source>
        <dbReference type="SAM" id="MobiDB-lite"/>
    </source>
</evidence>